<comment type="caution">
    <text evidence="10">The sequence shown here is derived from an EMBL/GenBank/DDBJ whole genome shotgun (WGS) entry which is preliminary data.</text>
</comment>
<comment type="similarity">
    <text evidence="2">Belongs to the binding-protein-dependent transport system permease family. CysTW subfamily.</text>
</comment>
<name>A0ABX2PTE0_9RHOB</name>
<keyword evidence="4" id="KW-1003">Cell membrane</keyword>
<sequence length="286" mass="31359">MTSSLSIRRLSRLAYGGIWSLPLPLWLAGFFLGPMILLIWLSFWDVKNFLLTPDFQLENWKKMLSAPYFWAAYLRTFIIAISAAALVSLIALPCSLAISFFLSVRARMVVLGLFVVPFFTSYLVRVYSWQIYLTENGIVMKLLAAIGIDSGSLLNTPLALMIGLVTLTLPLVIVIQSISMLSLDKTLIDAAYNLGCGPCRVLFATVLPAVRPGIVLGALFAFIFSFGDFVTATYLGGGKFTTMSILIADTVKSGQQWPRAAVVALMMIATLLITALASIAFAYRRT</sequence>
<dbReference type="CDD" id="cd06261">
    <property type="entry name" value="TM_PBP2"/>
    <property type="match status" value="1"/>
</dbReference>
<dbReference type="Proteomes" id="UP000630805">
    <property type="component" value="Unassembled WGS sequence"/>
</dbReference>
<reference evidence="10 11" key="1">
    <citation type="submission" date="2020-06" db="EMBL/GenBank/DDBJ databases">
        <authorList>
            <person name="Cao W.R."/>
        </authorList>
    </citation>
    <scope>NUCLEOTIDE SEQUENCE [LARGE SCALE GENOMIC DNA]</scope>
    <source>
        <strain evidence="10 11">B1Z28</strain>
    </source>
</reference>
<feature type="transmembrane region" description="Helical" evidence="8">
    <location>
        <begin position="257"/>
        <end position="283"/>
    </location>
</feature>
<feature type="transmembrane region" description="Helical" evidence="8">
    <location>
        <begin position="104"/>
        <end position="123"/>
    </location>
</feature>
<keyword evidence="3 8" id="KW-0813">Transport</keyword>
<evidence type="ECO:0000256" key="3">
    <source>
        <dbReference type="ARBA" id="ARBA00022448"/>
    </source>
</evidence>
<feature type="transmembrane region" description="Helical" evidence="8">
    <location>
        <begin position="68"/>
        <end position="92"/>
    </location>
</feature>
<feature type="transmembrane region" description="Helical" evidence="8">
    <location>
        <begin position="158"/>
        <end position="178"/>
    </location>
</feature>
<evidence type="ECO:0000256" key="7">
    <source>
        <dbReference type="ARBA" id="ARBA00023136"/>
    </source>
</evidence>
<proteinExistence type="inferred from homology"/>
<evidence type="ECO:0000256" key="5">
    <source>
        <dbReference type="ARBA" id="ARBA00022692"/>
    </source>
</evidence>
<accession>A0ABX2PTE0</accession>
<feature type="transmembrane region" description="Helical" evidence="8">
    <location>
        <begin position="214"/>
        <end position="237"/>
    </location>
</feature>
<dbReference type="PANTHER" id="PTHR42929">
    <property type="entry name" value="INNER MEMBRANE ABC TRANSPORTER PERMEASE PROTEIN YDCU-RELATED-RELATED"/>
    <property type="match status" value="1"/>
</dbReference>
<dbReference type="InterPro" id="IPR035906">
    <property type="entry name" value="MetI-like_sf"/>
</dbReference>
<keyword evidence="7 8" id="KW-0472">Membrane</keyword>
<evidence type="ECO:0000256" key="4">
    <source>
        <dbReference type="ARBA" id="ARBA00022475"/>
    </source>
</evidence>
<dbReference type="Pfam" id="PF00528">
    <property type="entry name" value="BPD_transp_1"/>
    <property type="match status" value="1"/>
</dbReference>
<comment type="subcellular location">
    <subcellularLocation>
        <location evidence="1 8">Cell membrane</location>
        <topology evidence="1 8">Multi-pass membrane protein</topology>
    </subcellularLocation>
</comment>
<feature type="domain" description="ABC transmembrane type-1" evidence="9">
    <location>
        <begin position="73"/>
        <end position="278"/>
    </location>
</feature>
<protein>
    <submittedName>
        <fullName evidence="10">ABC transporter permease</fullName>
    </submittedName>
</protein>
<dbReference type="SUPFAM" id="SSF161098">
    <property type="entry name" value="MetI-like"/>
    <property type="match status" value="1"/>
</dbReference>
<keyword evidence="6 8" id="KW-1133">Transmembrane helix</keyword>
<evidence type="ECO:0000259" key="9">
    <source>
        <dbReference type="PROSITE" id="PS50928"/>
    </source>
</evidence>
<dbReference type="PROSITE" id="PS50928">
    <property type="entry name" value="ABC_TM1"/>
    <property type="match status" value="1"/>
</dbReference>
<evidence type="ECO:0000256" key="1">
    <source>
        <dbReference type="ARBA" id="ARBA00004651"/>
    </source>
</evidence>
<organism evidence="10 11">
    <name type="scientific">Ruegeria haliotis</name>
    <dbReference type="NCBI Taxonomy" id="2747601"/>
    <lineage>
        <taxon>Bacteria</taxon>
        <taxon>Pseudomonadati</taxon>
        <taxon>Pseudomonadota</taxon>
        <taxon>Alphaproteobacteria</taxon>
        <taxon>Rhodobacterales</taxon>
        <taxon>Roseobacteraceae</taxon>
        <taxon>Ruegeria</taxon>
    </lineage>
</organism>
<evidence type="ECO:0000256" key="2">
    <source>
        <dbReference type="ARBA" id="ARBA00007069"/>
    </source>
</evidence>
<evidence type="ECO:0000256" key="6">
    <source>
        <dbReference type="ARBA" id="ARBA00022989"/>
    </source>
</evidence>
<evidence type="ECO:0000313" key="10">
    <source>
        <dbReference type="EMBL" id="NVO57029.1"/>
    </source>
</evidence>
<evidence type="ECO:0000256" key="8">
    <source>
        <dbReference type="RuleBase" id="RU363032"/>
    </source>
</evidence>
<keyword evidence="11" id="KW-1185">Reference proteome</keyword>
<dbReference type="RefSeq" id="WP_176866041.1">
    <property type="nucleotide sequence ID" value="NZ_JABXWT010000008.1"/>
</dbReference>
<dbReference type="InterPro" id="IPR000515">
    <property type="entry name" value="MetI-like"/>
</dbReference>
<evidence type="ECO:0000313" key="11">
    <source>
        <dbReference type="Proteomes" id="UP000630805"/>
    </source>
</evidence>
<keyword evidence="5 8" id="KW-0812">Transmembrane</keyword>
<dbReference type="Gene3D" id="1.10.3720.10">
    <property type="entry name" value="MetI-like"/>
    <property type="match status" value="1"/>
</dbReference>
<feature type="transmembrane region" description="Helical" evidence="8">
    <location>
        <begin position="21"/>
        <end position="43"/>
    </location>
</feature>
<dbReference type="PANTHER" id="PTHR42929:SF5">
    <property type="entry name" value="ABC TRANSPORTER PERMEASE PROTEIN"/>
    <property type="match status" value="1"/>
</dbReference>
<dbReference type="EMBL" id="JABXWT010000008">
    <property type="protein sequence ID" value="NVO57029.1"/>
    <property type="molecule type" value="Genomic_DNA"/>
</dbReference>
<gene>
    <name evidence="10" type="ORF">HW561_14635</name>
</gene>